<keyword evidence="7 13" id="KW-0285">Flavoprotein</keyword>
<reference evidence="15" key="1">
    <citation type="submission" date="2018-08" db="EMBL/GenBank/DDBJ databases">
        <authorList>
            <person name="Cornetti L."/>
        </authorList>
    </citation>
    <scope>NUCLEOTIDE SEQUENCE</scope>
    <source>
        <strain evidence="15">OM-SAIQ-clone2</strain>
    </source>
</reference>
<dbReference type="GO" id="GO:0006120">
    <property type="term" value="P:mitochondrial electron transport, NADH to ubiquinone"/>
    <property type="evidence" value="ECO:0007669"/>
    <property type="project" value="InterPro"/>
</dbReference>
<evidence type="ECO:0000256" key="3">
    <source>
        <dbReference type="ARBA" id="ARBA00004305"/>
    </source>
</evidence>
<protein>
    <recommendedName>
        <fullName evidence="5 13">NADH dehydrogenase [ubiquinone] 1 alpha subcomplex subunit 10, mitochondrial</fullName>
    </recommendedName>
</protein>
<comment type="function">
    <text evidence="2 13">Accessory subunit of the mitochondrial membrane respiratory chain NADH dehydrogenase (Complex I), that is believed not to be involved in catalysis. Complex I functions in the transfer of electrons from NADH to the respiratory chain. The immediate electron acceptor for the enzyme is believed to be ubiquinone.</text>
</comment>
<comment type="subcellular location">
    <subcellularLocation>
        <location evidence="3 13">Mitochondrion matrix</location>
    </subcellularLocation>
</comment>
<keyword evidence="11 13" id="KW-0249">Electron transport</keyword>
<evidence type="ECO:0000256" key="1">
    <source>
        <dbReference type="ARBA" id="ARBA00001974"/>
    </source>
</evidence>
<dbReference type="InterPro" id="IPR031314">
    <property type="entry name" value="DNK_dom"/>
</dbReference>
<dbReference type="PANTHER" id="PTHR10513:SF15">
    <property type="entry name" value="NADH DEHYDROGENASE [UBIQUINONE] 1 ALPHA SUBCOMPLEX SUBUNIT 10, MITOCHONDRIAL"/>
    <property type="match status" value="1"/>
</dbReference>
<sequence length="400" mass="46183">MVFFNTCRVSLKLHGNVVVVAAKQQQCVAIQSIAQRSISSKAMRQGLPSQPKPAPFPYKEKRYNFLRALFDPTTSRLDENSKLIIVEGPPAAGKGALAKELAEELDMAYFKSPTVTDSYINDYGYDLRKLDPLLPESCQSYVENDFIKDPTRNHGTKAARFQLKKLELRYQTYLEALAHILNTGQGVVMDRSPYSDMVYVTAMTETGIVGKSVYNYYHRVRNNALFALWRPHLVIYLDVPVAETRRRIEARNRPHEKDSKIATEPYLKSLEESYKKDFLKEVSSHAEVLVYDWTKTGDSEIVVEDVERLDFEKYGVYDEKMKDWRRYDKWDWNNNRQKFTHDQEFILRYLNVPAIQCPEIIIPGEDYKVFENVLADAPGSKYAKGFNSDMGDKGMLFKLS</sequence>
<dbReference type="EMBL" id="LR024598">
    <property type="protein sequence ID" value="SVE94217.1"/>
    <property type="molecule type" value="mRNA"/>
</dbReference>
<evidence type="ECO:0000256" key="12">
    <source>
        <dbReference type="ARBA" id="ARBA00023128"/>
    </source>
</evidence>
<keyword evidence="12 13" id="KW-0496">Mitochondrion</keyword>
<evidence type="ECO:0000256" key="9">
    <source>
        <dbReference type="ARBA" id="ARBA00022827"/>
    </source>
</evidence>
<feature type="domain" description="Deoxynucleoside kinase" evidence="14">
    <location>
        <begin position="84"/>
        <end position="312"/>
    </location>
</feature>
<dbReference type="PIRSF" id="PIRSF000543">
    <property type="entry name" value="NADH_UQ_42KD"/>
    <property type="match status" value="1"/>
</dbReference>
<gene>
    <name evidence="15" type="primary">EOG090X05NZ</name>
</gene>
<accession>A0A4Y7NNP2</accession>
<evidence type="ECO:0000256" key="8">
    <source>
        <dbReference type="ARBA" id="ARBA00022660"/>
    </source>
</evidence>
<evidence type="ECO:0000256" key="2">
    <source>
        <dbReference type="ARBA" id="ARBA00003195"/>
    </source>
</evidence>
<evidence type="ECO:0000256" key="4">
    <source>
        <dbReference type="ARBA" id="ARBA00008606"/>
    </source>
</evidence>
<dbReference type="PANTHER" id="PTHR10513">
    <property type="entry name" value="DEOXYNUCLEOSIDE KINASE"/>
    <property type="match status" value="1"/>
</dbReference>
<evidence type="ECO:0000313" key="15">
    <source>
        <dbReference type="EMBL" id="SVE94217.1"/>
    </source>
</evidence>
<name>A0A4Y7NNP2_9CRUS</name>
<keyword evidence="6 13" id="KW-0813">Transport</keyword>
<evidence type="ECO:0000256" key="13">
    <source>
        <dbReference type="PIRNR" id="PIRNR000543"/>
    </source>
</evidence>
<keyword evidence="8 13" id="KW-0679">Respiratory chain</keyword>
<dbReference type="InterPro" id="IPR027417">
    <property type="entry name" value="P-loop_NTPase"/>
</dbReference>
<dbReference type="SUPFAM" id="SSF52540">
    <property type="entry name" value="P-loop containing nucleoside triphosphate hydrolases"/>
    <property type="match status" value="1"/>
</dbReference>
<evidence type="ECO:0000256" key="10">
    <source>
        <dbReference type="ARBA" id="ARBA00022946"/>
    </source>
</evidence>
<dbReference type="AlphaFoldDB" id="A0A4Y7NNP2"/>
<evidence type="ECO:0000256" key="5">
    <source>
        <dbReference type="ARBA" id="ARBA00017279"/>
    </source>
</evidence>
<proteinExistence type="evidence at transcript level"/>
<comment type="similarity">
    <text evidence="4 13">Belongs to the complex I NDUFA10 subunit family.</text>
</comment>
<evidence type="ECO:0000259" key="14">
    <source>
        <dbReference type="Pfam" id="PF01712"/>
    </source>
</evidence>
<keyword evidence="9 13" id="KW-0274">FAD</keyword>
<dbReference type="InterPro" id="IPR050566">
    <property type="entry name" value="Deoxyribonucleoside_kinase"/>
</dbReference>
<dbReference type="Gene3D" id="3.40.50.300">
    <property type="entry name" value="P-loop containing nucleotide triphosphate hydrolases"/>
    <property type="match status" value="1"/>
</dbReference>
<comment type="cofactor">
    <cofactor evidence="1 13">
        <name>FAD</name>
        <dbReference type="ChEBI" id="CHEBI:57692"/>
    </cofactor>
</comment>
<organism evidence="15">
    <name type="scientific">Simocephalus serrulatus</name>
    <dbReference type="NCBI Taxonomy" id="117539"/>
    <lineage>
        <taxon>Eukaryota</taxon>
        <taxon>Metazoa</taxon>
        <taxon>Ecdysozoa</taxon>
        <taxon>Arthropoda</taxon>
        <taxon>Crustacea</taxon>
        <taxon>Branchiopoda</taxon>
        <taxon>Diplostraca</taxon>
        <taxon>Cladocera</taxon>
        <taxon>Anomopoda</taxon>
        <taxon>Daphniidae</taxon>
        <taxon>Simocephalus</taxon>
    </lineage>
</organism>
<keyword evidence="10" id="KW-0809">Transit peptide</keyword>
<dbReference type="InterPro" id="IPR015828">
    <property type="entry name" value="NDUFA10"/>
</dbReference>
<evidence type="ECO:0000256" key="6">
    <source>
        <dbReference type="ARBA" id="ARBA00022448"/>
    </source>
</evidence>
<dbReference type="GO" id="GO:0005759">
    <property type="term" value="C:mitochondrial matrix"/>
    <property type="evidence" value="ECO:0007669"/>
    <property type="project" value="UniProtKB-SubCell"/>
</dbReference>
<dbReference type="Pfam" id="PF01712">
    <property type="entry name" value="dNK"/>
    <property type="match status" value="1"/>
</dbReference>
<evidence type="ECO:0000256" key="7">
    <source>
        <dbReference type="ARBA" id="ARBA00022630"/>
    </source>
</evidence>
<evidence type="ECO:0000256" key="11">
    <source>
        <dbReference type="ARBA" id="ARBA00022982"/>
    </source>
</evidence>